<gene>
    <name evidence="2" type="ORF">Tco_0977115</name>
</gene>
<evidence type="ECO:0000256" key="1">
    <source>
        <dbReference type="SAM" id="MobiDB-lite"/>
    </source>
</evidence>
<feature type="region of interest" description="Disordered" evidence="1">
    <location>
        <begin position="38"/>
        <end position="76"/>
    </location>
</feature>
<dbReference type="EMBL" id="BQNB010016365">
    <property type="protein sequence ID" value="GJT50958.1"/>
    <property type="molecule type" value="Genomic_DNA"/>
</dbReference>
<keyword evidence="3" id="KW-1185">Reference proteome</keyword>
<comment type="caution">
    <text evidence="2">The sequence shown here is derived from an EMBL/GenBank/DDBJ whole genome shotgun (WGS) entry which is preliminary data.</text>
</comment>
<evidence type="ECO:0000313" key="2">
    <source>
        <dbReference type="EMBL" id="GJT50958.1"/>
    </source>
</evidence>
<dbReference type="Proteomes" id="UP001151760">
    <property type="component" value="Unassembled WGS sequence"/>
</dbReference>
<proteinExistence type="predicted"/>
<organism evidence="2 3">
    <name type="scientific">Tanacetum coccineum</name>
    <dbReference type="NCBI Taxonomy" id="301880"/>
    <lineage>
        <taxon>Eukaryota</taxon>
        <taxon>Viridiplantae</taxon>
        <taxon>Streptophyta</taxon>
        <taxon>Embryophyta</taxon>
        <taxon>Tracheophyta</taxon>
        <taxon>Spermatophyta</taxon>
        <taxon>Magnoliopsida</taxon>
        <taxon>eudicotyledons</taxon>
        <taxon>Gunneridae</taxon>
        <taxon>Pentapetalae</taxon>
        <taxon>asterids</taxon>
        <taxon>campanulids</taxon>
        <taxon>Asterales</taxon>
        <taxon>Asteraceae</taxon>
        <taxon>Asteroideae</taxon>
        <taxon>Anthemideae</taxon>
        <taxon>Anthemidinae</taxon>
        <taxon>Tanacetum</taxon>
    </lineage>
</organism>
<reference evidence="2" key="2">
    <citation type="submission" date="2022-01" db="EMBL/GenBank/DDBJ databases">
        <authorList>
            <person name="Yamashiro T."/>
            <person name="Shiraishi A."/>
            <person name="Satake H."/>
            <person name="Nakayama K."/>
        </authorList>
    </citation>
    <scope>NUCLEOTIDE SEQUENCE</scope>
</reference>
<sequence>MILKLADRVNNCPSGIAEDVFVKLGKFHFLADLRNEYSQKDKNKAKTGQNQARDWKERGKPKLKANASSADQPRPT</sequence>
<feature type="compositionally biased region" description="Polar residues" evidence="1">
    <location>
        <begin position="66"/>
        <end position="76"/>
    </location>
</feature>
<reference evidence="2" key="1">
    <citation type="journal article" date="2022" name="Int. J. Mol. Sci.">
        <title>Draft Genome of Tanacetum Coccineum: Genomic Comparison of Closely Related Tanacetum-Family Plants.</title>
        <authorList>
            <person name="Yamashiro T."/>
            <person name="Shiraishi A."/>
            <person name="Nakayama K."/>
            <person name="Satake H."/>
        </authorList>
    </citation>
    <scope>NUCLEOTIDE SEQUENCE</scope>
</reference>
<accession>A0ABQ5EJ70</accession>
<name>A0ABQ5EJ70_9ASTR</name>
<protein>
    <submittedName>
        <fullName evidence="2">Uncharacterized protein</fullName>
    </submittedName>
</protein>
<evidence type="ECO:0000313" key="3">
    <source>
        <dbReference type="Proteomes" id="UP001151760"/>
    </source>
</evidence>